<feature type="domain" description="Glycosyl transferase family 1" evidence="1">
    <location>
        <begin position="176"/>
        <end position="322"/>
    </location>
</feature>
<dbReference type="CDD" id="cd03802">
    <property type="entry name" value="GT4_AviGT4-like"/>
    <property type="match status" value="1"/>
</dbReference>
<dbReference type="Pfam" id="PF13439">
    <property type="entry name" value="Glyco_transf_4"/>
    <property type="match status" value="1"/>
</dbReference>
<dbReference type="InterPro" id="IPR001296">
    <property type="entry name" value="Glyco_trans_1"/>
</dbReference>
<reference evidence="3 4" key="1">
    <citation type="submission" date="2022-12" db="EMBL/GenBank/DDBJ databases">
        <title>Sphingomonas abieness sp. nov., an endophytic bacterium isolated from Abies koreana.</title>
        <authorList>
            <person name="Jiang L."/>
            <person name="Lee J."/>
        </authorList>
    </citation>
    <scope>NUCLEOTIDE SEQUENCE [LARGE SCALE GENOMIC DNA]</scope>
    <source>
        <strain evidence="4">PAMB 00755</strain>
    </source>
</reference>
<dbReference type="PANTHER" id="PTHR12526">
    <property type="entry name" value="GLYCOSYLTRANSFERASE"/>
    <property type="match status" value="1"/>
</dbReference>
<dbReference type="SUPFAM" id="SSF53756">
    <property type="entry name" value="UDP-Glycosyltransferase/glycogen phosphorylase"/>
    <property type="match status" value="1"/>
</dbReference>
<evidence type="ECO:0000313" key="4">
    <source>
        <dbReference type="Proteomes" id="UP001210865"/>
    </source>
</evidence>
<evidence type="ECO:0000259" key="1">
    <source>
        <dbReference type="Pfam" id="PF00534"/>
    </source>
</evidence>
<dbReference type="PANTHER" id="PTHR12526:SF595">
    <property type="entry name" value="BLL5217 PROTEIN"/>
    <property type="match status" value="1"/>
</dbReference>
<dbReference type="Gene3D" id="3.40.50.2000">
    <property type="entry name" value="Glycogen Phosphorylase B"/>
    <property type="match status" value="2"/>
</dbReference>
<dbReference type="RefSeq" id="WP_270078476.1">
    <property type="nucleotide sequence ID" value="NZ_CP115174.1"/>
</dbReference>
<organism evidence="3 4">
    <name type="scientific">Sphingomonas abietis</name>
    <dbReference type="NCBI Taxonomy" id="3012344"/>
    <lineage>
        <taxon>Bacteria</taxon>
        <taxon>Pseudomonadati</taxon>
        <taxon>Pseudomonadota</taxon>
        <taxon>Alphaproteobacteria</taxon>
        <taxon>Sphingomonadales</taxon>
        <taxon>Sphingomonadaceae</taxon>
        <taxon>Sphingomonas</taxon>
    </lineage>
</organism>
<accession>A0ABY7NQN2</accession>
<dbReference type="Proteomes" id="UP001210865">
    <property type="component" value="Chromosome"/>
</dbReference>
<feature type="domain" description="Glycosyltransferase subfamily 4-like N-terminal" evidence="2">
    <location>
        <begin position="19"/>
        <end position="169"/>
    </location>
</feature>
<name>A0ABY7NQN2_9SPHN</name>
<dbReference type="Pfam" id="PF00534">
    <property type="entry name" value="Glycos_transf_1"/>
    <property type="match status" value="1"/>
</dbReference>
<sequence length="414" mass="45041">MRIAIIAHLKYAISEPFAGGLEMHTHMLAKSLRRRGHEIVLFAATRSDPSLGVEALCDETSLLETGIAEANDVAFFREHHAYLKLMTELRKRPFNVIHNNSLHYLPVSMAETIATPILTTLHTPPFCWLESAVRLRHGPSRYCAVSAATARMWSHVATIDDIVPNGIDLGQFPFRNEADPEPYLVWYGRIVPEKGLDLAIDAARIAGMPLRIAGPISNPDYYEATIAPRLGPDVTHVGHLSHARLATLVGGAQAALCTPRWDEPYGLMVAEALACGTPVVAIRLGGIPSILNERCGILVEPDDGAALGRAIGRAIHLDRASCRRRAETSCDAERMVNAYEAIYADMMAARLTVPSPSATQTVREEPALRAPVPRLASATSSDADVGRHTICLLAALPDRQSAVRFFRSCVDAAK</sequence>
<evidence type="ECO:0000313" key="3">
    <source>
        <dbReference type="EMBL" id="WBO23846.1"/>
    </source>
</evidence>
<protein>
    <submittedName>
        <fullName evidence="3">Glycosyltransferase family 4 protein</fullName>
    </submittedName>
</protein>
<keyword evidence="4" id="KW-1185">Reference proteome</keyword>
<evidence type="ECO:0000259" key="2">
    <source>
        <dbReference type="Pfam" id="PF13439"/>
    </source>
</evidence>
<proteinExistence type="predicted"/>
<dbReference type="InterPro" id="IPR028098">
    <property type="entry name" value="Glyco_trans_4-like_N"/>
</dbReference>
<dbReference type="EMBL" id="CP115174">
    <property type="protein sequence ID" value="WBO23846.1"/>
    <property type="molecule type" value="Genomic_DNA"/>
</dbReference>
<gene>
    <name evidence="3" type="ORF">PBT88_06920</name>
</gene>